<dbReference type="SUPFAM" id="SSF53098">
    <property type="entry name" value="Ribonuclease H-like"/>
    <property type="match status" value="1"/>
</dbReference>
<proteinExistence type="predicted"/>
<feature type="domain" description="KIB1-4 beta-propeller" evidence="1">
    <location>
        <begin position="155"/>
        <end position="209"/>
    </location>
</feature>
<sequence length="248" mass="28192">MIRREIRAAAILITGHSLNSIADLQILKTWDLNAILPRAPRIQPCWWMPPRNGIVKINCDGSSLDNPRTTGFGATYRIASGDFLLVIWREIGVNNNYMAECLAILESVEVAIQRNWRDIWVESNSAVTIMAFGSFVVEFNNEIVSVFGGLMGKPIWVFKLDRSVMKWVKLETLGDHVLFLSHTTSILVLAAGLKGIENRIYFPRFHGKDNAYYSLSTGSYHCFGSKYSCEEWLTTSENWNCTWFQSNN</sequence>
<comment type="caution">
    <text evidence="3">The sequence shown here is derived from an EMBL/GenBank/DDBJ whole genome shotgun (WGS) entry which is preliminary data.</text>
</comment>
<gene>
    <name evidence="3" type="ORF">IFM89_030215</name>
</gene>
<dbReference type="GO" id="GO:0004523">
    <property type="term" value="F:RNA-DNA hybrid ribonuclease activity"/>
    <property type="evidence" value="ECO:0007669"/>
    <property type="project" value="InterPro"/>
</dbReference>
<dbReference type="InterPro" id="IPR053151">
    <property type="entry name" value="RNase_H-like"/>
</dbReference>
<dbReference type="Pfam" id="PF03478">
    <property type="entry name" value="Beta-prop_KIB1-4"/>
    <property type="match status" value="1"/>
</dbReference>
<evidence type="ECO:0000259" key="1">
    <source>
        <dbReference type="Pfam" id="PF03478"/>
    </source>
</evidence>
<evidence type="ECO:0000313" key="3">
    <source>
        <dbReference type="EMBL" id="KAF9602609.1"/>
    </source>
</evidence>
<protein>
    <recommendedName>
        <fullName evidence="5">RNase H type-1 domain-containing protein</fullName>
    </recommendedName>
</protein>
<dbReference type="InterPro" id="IPR002156">
    <property type="entry name" value="RNaseH_domain"/>
</dbReference>
<accession>A0A835HND6</accession>
<dbReference type="InterPro" id="IPR012337">
    <property type="entry name" value="RNaseH-like_sf"/>
</dbReference>
<dbReference type="Pfam" id="PF13456">
    <property type="entry name" value="RVT_3"/>
    <property type="match status" value="1"/>
</dbReference>
<dbReference type="EMBL" id="JADFTS010000006">
    <property type="protein sequence ID" value="KAF9602609.1"/>
    <property type="molecule type" value="Genomic_DNA"/>
</dbReference>
<dbReference type="OrthoDB" id="1863935at2759"/>
<dbReference type="CDD" id="cd06222">
    <property type="entry name" value="RNase_H_like"/>
    <property type="match status" value="1"/>
</dbReference>
<dbReference type="Proteomes" id="UP000631114">
    <property type="component" value="Unassembled WGS sequence"/>
</dbReference>
<organism evidence="3 4">
    <name type="scientific">Coptis chinensis</name>
    <dbReference type="NCBI Taxonomy" id="261450"/>
    <lineage>
        <taxon>Eukaryota</taxon>
        <taxon>Viridiplantae</taxon>
        <taxon>Streptophyta</taxon>
        <taxon>Embryophyta</taxon>
        <taxon>Tracheophyta</taxon>
        <taxon>Spermatophyta</taxon>
        <taxon>Magnoliopsida</taxon>
        <taxon>Ranunculales</taxon>
        <taxon>Ranunculaceae</taxon>
        <taxon>Coptidoideae</taxon>
        <taxon>Coptis</taxon>
    </lineage>
</organism>
<dbReference type="Gene3D" id="3.30.420.10">
    <property type="entry name" value="Ribonuclease H-like superfamily/Ribonuclease H"/>
    <property type="match status" value="1"/>
</dbReference>
<reference evidence="3 4" key="1">
    <citation type="submission" date="2020-10" db="EMBL/GenBank/DDBJ databases">
        <title>The Coptis chinensis genome and diversification of protoberbering-type alkaloids.</title>
        <authorList>
            <person name="Wang B."/>
            <person name="Shu S."/>
            <person name="Song C."/>
            <person name="Liu Y."/>
        </authorList>
    </citation>
    <scope>NUCLEOTIDE SEQUENCE [LARGE SCALE GENOMIC DNA]</scope>
    <source>
        <strain evidence="3">HL-2020</strain>
        <tissue evidence="3">Leaf</tissue>
    </source>
</reference>
<dbReference type="InterPro" id="IPR044730">
    <property type="entry name" value="RNase_H-like_dom_plant"/>
</dbReference>
<dbReference type="AlphaFoldDB" id="A0A835HND6"/>
<dbReference type="InterPro" id="IPR036397">
    <property type="entry name" value="RNaseH_sf"/>
</dbReference>
<dbReference type="GO" id="GO:0003676">
    <property type="term" value="F:nucleic acid binding"/>
    <property type="evidence" value="ECO:0007669"/>
    <property type="project" value="InterPro"/>
</dbReference>
<dbReference type="InterPro" id="IPR005174">
    <property type="entry name" value="KIB1-4_b-propeller"/>
</dbReference>
<evidence type="ECO:0000313" key="4">
    <source>
        <dbReference type="Proteomes" id="UP000631114"/>
    </source>
</evidence>
<evidence type="ECO:0008006" key="5">
    <source>
        <dbReference type="Google" id="ProtNLM"/>
    </source>
</evidence>
<keyword evidence="4" id="KW-1185">Reference proteome</keyword>
<dbReference type="PANTHER" id="PTHR47723">
    <property type="entry name" value="OS05G0353850 PROTEIN"/>
    <property type="match status" value="1"/>
</dbReference>
<name>A0A835HND6_9MAGN</name>
<dbReference type="PANTHER" id="PTHR47723:SF19">
    <property type="entry name" value="POLYNUCLEOTIDYL TRANSFERASE, RIBONUCLEASE H-LIKE SUPERFAMILY PROTEIN"/>
    <property type="match status" value="1"/>
</dbReference>
<feature type="domain" description="RNase H type-1" evidence="2">
    <location>
        <begin position="58"/>
        <end position="127"/>
    </location>
</feature>
<evidence type="ECO:0000259" key="2">
    <source>
        <dbReference type="Pfam" id="PF13456"/>
    </source>
</evidence>